<dbReference type="Proteomes" id="UP000202922">
    <property type="component" value="Unassembled WGS sequence"/>
</dbReference>
<evidence type="ECO:0008006" key="3">
    <source>
        <dbReference type="Google" id="ProtNLM"/>
    </source>
</evidence>
<sequence>MSLPRWLLPTLLLAACAGGEASHIPHPLALPGAAISTAVENSVYNAKRSKVKTFVTAHLPQIEAEIIQGGGPTLTQAMALAKVPADRQPELVARLGEDIDLYRADAEALTVALMVHGN</sequence>
<keyword evidence="2" id="KW-1185">Reference proteome</keyword>
<accession>A0A238JZX7</accession>
<organism evidence="1 2">
    <name type="scientific">Actibacterium lipolyticum</name>
    <dbReference type="NCBI Taxonomy" id="1524263"/>
    <lineage>
        <taxon>Bacteria</taxon>
        <taxon>Pseudomonadati</taxon>
        <taxon>Pseudomonadota</taxon>
        <taxon>Alphaproteobacteria</taxon>
        <taxon>Rhodobacterales</taxon>
        <taxon>Roseobacteraceae</taxon>
        <taxon>Actibacterium</taxon>
    </lineage>
</organism>
<name>A0A238JZX7_9RHOB</name>
<dbReference type="PROSITE" id="PS51257">
    <property type="entry name" value="PROKAR_LIPOPROTEIN"/>
    <property type="match status" value="1"/>
</dbReference>
<dbReference type="OrthoDB" id="7874985at2"/>
<reference evidence="2" key="1">
    <citation type="submission" date="2017-05" db="EMBL/GenBank/DDBJ databases">
        <authorList>
            <person name="Rodrigo-Torres L."/>
            <person name="Arahal R. D."/>
            <person name="Lucena T."/>
        </authorList>
    </citation>
    <scope>NUCLEOTIDE SEQUENCE [LARGE SCALE GENOMIC DNA]</scope>
    <source>
        <strain evidence="2">CECT 8621</strain>
    </source>
</reference>
<protein>
    <recommendedName>
        <fullName evidence="3">DUF3015 domain-containing protein</fullName>
    </recommendedName>
</protein>
<dbReference type="AlphaFoldDB" id="A0A238JZX7"/>
<proteinExistence type="predicted"/>
<dbReference type="RefSeq" id="WP_093966807.1">
    <property type="nucleotide sequence ID" value="NZ_FXYE01000001.1"/>
</dbReference>
<evidence type="ECO:0000313" key="1">
    <source>
        <dbReference type="EMBL" id="SMX35256.1"/>
    </source>
</evidence>
<gene>
    <name evidence="1" type="ORF">COL8621_01727</name>
</gene>
<dbReference type="EMBL" id="FXYE01000001">
    <property type="protein sequence ID" value="SMX35256.1"/>
    <property type="molecule type" value="Genomic_DNA"/>
</dbReference>
<evidence type="ECO:0000313" key="2">
    <source>
        <dbReference type="Proteomes" id="UP000202922"/>
    </source>
</evidence>